<comment type="caution">
    <text evidence="1">The sequence shown here is derived from an EMBL/GenBank/DDBJ whole genome shotgun (WGS) entry which is preliminary data.</text>
</comment>
<evidence type="ECO:0000313" key="2">
    <source>
        <dbReference type="Proteomes" id="UP000252519"/>
    </source>
</evidence>
<accession>A0A368H7M6</accession>
<protein>
    <submittedName>
        <fullName evidence="1">Uncharacterized protein</fullName>
    </submittedName>
</protein>
<dbReference type="AlphaFoldDB" id="A0A368H7M6"/>
<name>A0A368H7M6_ANCCA</name>
<proteinExistence type="predicted"/>
<reference evidence="1 2" key="1">
    <citation type="submission" date="2014-10" db="EMBL/GenBank/DDBJ databases">
        <title>Draft genome of the hookworm Ancylostoma caninum.</title>
        <authorList>
            <person name="Mitreva M."/>
        </authorList>
    </citation>
    <scope>NUCLEOTIDE SEQUENCE [LARGE SCALE GENOMIC DNA]</scope>
    <source>
        <strain evidence="1 2">Baltimore</strain>
    </source>
</reference>
<keyword evidence="2" id="KW-1185">Reference proteome</keyword>
<dbReference type="EMBL" id="JOJR01000006">
    <property type="protein sequence ID" value="RCN52586.1"/>
    <property type="molecule type" value="Genomic_DNA"/>
</dbReference>
<evidence type="ECO:0000313" key="1">
    <source>
        <dbReference type="EMBL" id="RCN52586.1"/>
    </source>
</evidence>
<organism evidence="1 2">
    <name type="scientific">Ancylostoma caninum</name>
    <name type="common">Dog hookworm</name>
    <dbReference type="NCBI Taxonomy" id="29170"/>
    <lineage>
        <taxon>Eukaryota</taxon>
        <taxon>Metazoa</taxon>
        <taxon>Ecdysozoa</taxon>
        <taxon>Nematoda</taxon>
        <taxon>Chromadorea</taxon>
        <taxon>Rhabditida</taxon>
        <taxon>Rhabditina</taxon>
        <taxon>Rhabditomorpha</taxon>
        <taxon>Strongyloidea</taxon>
        <taxon>Ancylostomatidae</taxon>
        <taxon>Ancylostomatinae</taxon>
        <taxon>Ancylostoma</taxon>
    </lineage>
</organism>
<dbReference type="Proteomes" id="UP000252519">
    <property type="component" value="Unassembled WGS sequence"/>
</dbReference>
<dbReference type="OrthoDB" id="5874215at2759"/>
<sequence length="231" mass="26750">MSSNKLFERSLMIGRVSASTPYYGANDVFQVTSPPLPRRRIESQLVADYNANEDVGGEMMTEDDRSGEDHIAADDRVLYYAIYVQHFGLSKEEILGMENLMEVIYGTPPPISYERDVTNRCEELLRPYKRERYMFCVKCSSQLRSPGGVTEPPNEIQRFAVRINNRTAFGEDLIGLGHDELKAKRHFDRSQSEFFISLGDNDQQREQMRKILVRDRLKWKAKLFKALQRAL</sequence>
<gene>
    <name evidence="1" type="ORF">ANCCAN_01285</name>
</gene>